<accession>W8T7S7</accession>
<gene>
    <name evidence="3" type="ORF">EAL2_c16600</name>
</gene>
<sequence length="125" mass="13408">MLFFKRVKNRKGQALVELALSVLIMLGIMLGIAEFGWLFKSYIVVTNASREAARRAAVDTDYGGIQTDIAAKYPPVTVVITPGGGNVTAVASQDYEMITPVGDLLELGLGDSINIVITTVMKSET</sequence>
<dbReference type="Proteomes" id="UP000019591">
    <property type="component" value="Chromosome"/>
</dbReference>
<feature type="transmembrane region" description="Helical" evidence="1">
    <location>
        <begin position="12"/>
        <end position="39"/>
    </location>
</feature>
<dbReference type="PATRIC" id="fig|1286171.3.peg.1611"/>
<evidence type="ECO:0000256" key="1">
    <source>
        <dbReference type="SAM" id="Phobius"/>
    </source>
</evidence>
<keyword evidence="1" id="KW-0812">Transmembrane</keyword>
<dbReference type="Pfam" id="PF07811">
    <property type="entry name" value="TadE"/>
    <property type="match status" value="1"/>
</dbReference>
<keyword evidence="4" id="KW-1185">Reference proteome</keyword>
<dbReference type="EMBL" id="CP007452">
    <property type="protein sequence ID" value="AHM56955.1"/>
    <property type="molecule type" value="Genomic_DNA"/>
</dbReference>
<feature type="domain" description="TadE-like" evidence="2">
    <location>
        <begin position="12"/>
        <end position="54"/>
    </location>
</feature>
<evidence type="ECO:0000259" key="2">
    <source>
        <dbReference type="Pfam" id="PF07811"/>
    </source>
</evidence>
<protein>
    <recommendedName>
        <fullName evidence="2">TadE-like domain-containing protein</fullName>
    </recommendedName>
</protein>
<dbReference type="eggNOG" id="COG4961">
    <property type="taxonomic scope" value="Bacteria"/>
</dbReference>
<dbReference type="RefSeq" id="WP_025435926.1">
    <property type="nucleotide sequence ID" value="NZ_CP007452.1"/>
</dbReference>
<evidence type="ECO:0000313" key="4">
    <source>
        <dbReference type="Proteomes" id="UP000019591"/>
    </source>
</evidence>
<evidence type="ECO:0000313" key="3">
    <source>
        <dbReference type="EMBL" id="AHM56955.1"/>
    </source>
</evidence>
<keyword evidence="1" id="KW-0472">Membrane</keyword>
<dbReference type="InterPro" id="IPR012495">
    <property type="entry name" value="TadE-like_dom"/>
</dbReference>
<dbReference type="AlphaFoldDB" id="W8T7S7"/>
<keyword evidence="1" id="KW-1133">Transmembrane helix</keyword>
<dbReference type="HOGENOM" id="CLU_122851_2_0_9"/>
<proteinExistence type="predicted"/>
<dbReference type="KEGG" id="eac:EAL2_c16600"/>
<name>W8T7S7_PEPAC</name>
<organism evidence="3 4">
    <name type="scientific">Peptoclostridium acidaminophilum DSM 3953</name>
    <dbReference type="NCBI Taxonomy" id="1286171"/>
    <lineage>
        <taxon>Bacteria</taxon>
        <taxon>Bacillati</taxon>
        <taxon>Bacillota</taxon>
        <taxon>Clostridia</taxon>
        <taxon>Peptostreptococcales</taxon>
        <taxon>Peptoclostridiaceae</taxon>
        <taxon>Peptoclostridium</taxon>
    </lineage>
</organism>
<reference evidence="3 4" key="1">
    <citation type="journal article" date="2014" name="Genome Announc.">
        <title>Complete Genome Sequence of Amino Acid-Utilizing Eubacterium acidaminophilum al-2 (DSM 3953).</title>
        <authorList>
            <person name="Poehlein A."/>
            <person name="Andreesen J.R."/>
            <person name="Daniel R."/>
        </authorList>
    </citation>
    <scope>NUCLEOTIDE SEQUENCE [LARGE SCALE GENOMIC DNA]</scope>
    <source>
        <strain evidence="3 4">DSM 3953</strain>
    </source>
</reference>
<dbReference type="STRING" id="1286171.EAL2_c16600"/>